<dbReference type="PANTHER" id="PTHR32009:SF39">
    <property type="entry name" value="TIR DOMAIN-CONTAINING PROTEIN"/>
    <property type="match status" value="1"/>
</dbReference>
<sequence>MASASSSSLTRQWEYDVFLSFNREDESFASELYDALAEEGIKICRDDDIVLDKETALWSKIFTAIENSRFSVIILYEKYAFSDWCLEKLAKIVECQNEIGQTILPVLLDVYPSEVRNQTGKFGEAFELQVEYFEENLEVVKKLRAALIEVSNIPGWIIHHK</sequence>
<dbReference type="Gramene" id="QL93p1902_0748:mrna">
    <property type="protein sequence ID" value="QL93p1902_0748:mrna:CDS:1"/>
    <property type="gene ID" value="QL93p1902_0748"/>
</dbReference>
<dbReference type="GeneID" id="115972915"/>
<evidence type="ECO:0000256" key="4">
    <source>
        <dbReference type="ARBA" id="ARBA00047304"/>
    </source>
</evidence>
<evidence type="ECO:0000313" key="6">
    <source>
        <dbReference type="EnsemblPlants" id="QL93p1902_0748:mrna:CDS:1"/>
    </source>
</evidence>
<keyword evidence="7" id="KW-1185">Reference proteome</keyword>
<feature type="domain" description="TIR" evidence="5">
    <location>
        <begin position="13"/>
        <end position="147"/>
    </location>
</feature>
<dbReference type="AlphaFoldDB" id="A0A7N2RFH5"/>
<dbReference type="RefSeq" id="XP_030949002.1">
    <property type="nucleotide sequence ID" value="XM_031093142.1"/>
</dbReference>
<name>A0A7N2RFH5_QUELO</name>
<evidence type="ECO:0000256" key="1">
    <source>
        <dbReference type="ARBA" id="ARBA00011982"/>
    </source>
</evidence>
<dbReference type="InterPro" id="IPR000157">
    <property type="entry name" value="TIR_dom"/>
</dbReference>
<dbReference type="OrthoDB" id="1421090at2759"/>
<dbReference type="InParanoid" id="A0A7N2RFH5"/>
<evidence type="ECO:0000256" key="2">
    <source>
        <dbReference type="ARBA" id="ARBA00022801"/>
    </source>
</evidence>
<dbReference type="Gene3D" id="3.40.50.10140">
    <property type="entry name" value="Toll/interleukin-1 receptor homology (TIR) domain"/>
    <property type="match status" value="1"/>
</dbReference>
<dbReference type="EC" id="3.2.2.6" evidence="1"/>
<dbReference type="Proteomes" id="UP000594261">
    <property type="component" value="Unassembled WGS sequence"/>
</dbReference>
<dbReference type="PANTHER" id="PTHR32009">
    <property type="entry name" value="TMV RESISTANCE PROTEIN N-LIKE"/>
    <property type="match status" value="1"/>
</dbReference>
<evidence type="ECO:0000313" key="7">
    <source>
        <dbReference type="Proteomes" id="UP000594261"/>
    </source>
</evidence>
<dbReference type="SMART" id="SM00255">
    <property type="entry name" value="TIR"/>
    <property type="match status" value="1"/>
</dbReference>
<dbReference type="GO" id="GO:0061809">
    <property type="term" value="F:NAD+ nucleosidase activity, cyclic ADP-ribose generating"/>
    <property type="evidence" value="ECO:0007669"/>
    <property type="project" value="UniProtKB-EC"/>
</dbReference>
<evidence type="ECO:0000259" key="5">
    <source>
        <dbReference type="PROSITE" id="PS50104"/>
    </source>
</evidence>
<dbReference type="GO" id="GO:0007165">
    <property type="term" value="P:signal transduction"/>
    <property type="evidence" value="ECO:0007669"/>
    <property type="project" value="InterPro"/>
</dbReference>
<keyword evidence="2" id="KW-0378">Hydrolase</keyword>
<proteinExistence type="predicted"/>
<dbReference type="EnsemblPlants" id="QL93p1902_0748:mrna">
    <property type="protein sequence ID" value="QL93p1902_0748:mrna:CDS:1"/>
    <property type="gene ID" value="QL93p1902_0748"/>
</dbReference>
<dbReference type="KEGG" id="qlo:115972915"/>
<dbReference type="PROSITE" id="PS50104">
    <property type="entry name" value="TIR"/>
    <property type="match status" value="1"/>
</dbReference>
<keyword evidence="3" id="KW-0520">NAD</keyword>
<dbReference type="Pfam" id="PF01582">
    <property type="entry name" value="TIR"/>
    <property type="match status" value="1"/>
</dbReference>
<dbReference type="InterPro" id="IPR035897">
    <property type="entry name" value="Toll_tir_struct_dom_sf"/>
</dbReference>
<reference evidence="6" key="1">
    <citation type="submission" date="2021-01" db="UniProtKB">
        <authorList>
            <consortium name="EnsemblPlants"/>
        </authorList>
    </citation>
    <scope>IDENTIFICATION</scope>
</reference>
<accession>A0A7N2RFH5</accession>
<protein>
    <recommendedName>
        <fullName evidence="1">ADP-ribosyl cyclase/cyclic ADP-ribose hydrolase</fullName>
        <ecNumber evidence="1">3.2.2.6</ecNumber>
    </recommendedName>
</protein>
<dbReference type="SUPFAM" id="SSF52200">
    <property type="entry name" value="Toll/Interleukin receptor TIR domain"/>
    <property type="match status" value="1"/>
</dbReference>
<comment type="catalytic activity">
    <reaction evidence="4">
        <text>NAD(+) + H2O = ADP-D-ribose + nicotinamide + H(+)</text>
        <dbReference type="Rhea" id="RHEA:16301"/>
        <dbReference type="ChEBI" id="CHEBI:15377"/>
        <dbReference type="ChEBI" id="CHEBI:15378"/>
        <dbReference type="ChEBI" id="CHEBI:17154"/>
        <dbReference type="ChEBI" id="CHEBI:57540"/>
        <dbReference type="ChEBI" id="CHEBI:57967"/>
        <dbReference type="EC" id="3.2.2.6"/>
    </reaction>
    <physiologicalReaction direction="left-to-right" evidence="4">
        <dbReference type="Rhea" id="RHEA:16302"/>
    </physiologicalReaction>
</comment>
<gene>
    <name evidence="6" type="primary">LOC115972915</name>
</gene>
<organism evidence="6 7">
    <name type="scientific">Quercus lobata</name>
    <name type="common">Valley oak</name>
    <dbReference type="NCBI Taxonomy" id="97700"/>
    <lineage>
        <taxon>Eukaryota</taxon>
        <taxon>Viridiplantae</taxon>
        <taxon>Streptophyta</taxon>
        <taxon>Embryophyta</taxon>
        <taxon>Tracheophyta</taxon>
        <taxon>Spermatophyta</taxon>
        <taxon>Magnoliopsida</taxon>
        <taxon>eudicotyledons</taxon>
        <taxon>Gunneridae</taxon>
        <taxon>Pentapetalae</taxon>
        <taxon>rosids</taxon>
        <taxon>fabids</taxon>
        <taxon>Fagales</taxon>
        <taxon>Fagaceae</taxon>
        <taxon>Quercus</taxon>
    </lineage>
</organism>
<evidence type="ECO:0000256" key="3">
    <source>
        <dbReference type="ARBA" id="ARBA00023027"/>
    </source>
</evidence>